<dbReference type="EMBL" id="JAAOLX010000007">
    <property type="protein sequence ID" value="NHQ87307.1"/>
    <property type="molecule type" value="Genomic_DNA"/>
</dbReference>
<organism evidence="1 2">
    <name type="scientific">Iodobacter violaceini</name>
    <dbReference type="NCBI Taxonomy" id="3044271"/>
    <lineage>
        <taxon>Bacteria</taxon>
        <taxon>Pseudomonadati</taxon>
        <taxon>Pseudomonadota</taxon>
        <taxon>Betaproteobacteria</taxon>
        <taxon>Neisseriales</taxon>
        <taxon>Chitinibacteraceae</taxon>
        <taxon>Iodobacter</taxon>
    </lineage>
</organism>
<reference evidence="1 2" key="1">
    <citation type="submission" date="2020-03" db="EMBL/GenBank/DDBJ databases">
        <title>Draft genome sequence of environmentally isolated violet-colored cultures.</title>
        <authorList>
            <person name="Wilson H.S."/>
        </authorList>
    </citation>
    <scope>NUCLEOTIDE SEQUENCE [LARGE SCALE GENOMIC DNA]</scope>
    <source>
        <strain evidence="1 2">HSC-16F04</strain>
    </source>
</reference>
<dbReference type="Proteomes" id="UP000712570">
    <property type="component" value="Unassembled WGS sequence"/>
</dbReference>
<gene>
    <name evidence="1" type="ORF">HA050_14415</name>
</gene>
<proteinExistence type="predicted"/>
<evidence type="ECO:0000313" key="1">
    <source>
        <dbReference type="EMBL" id="NHQ87307.1"/>
    </source>
</evidence>
<name>A0ABX0KXU7_9NEIS</name>
<accession>A0ABX0KXU7</accession>
<sequence>MTPIKNQLRGRPCATPVERLRARFWYYSVKARTSLSDYQLDLFFLEKLGRRPEDPQKRTRIFETIRLNGTLPSNGKHPKRDFDLIKLVDEEDAFAGTAEIFHSPYWQLLTRDDADIAVYNQIAQKMLKRLGLTRLDSDGEFGFHCQAYTDVKKSGLTISVDETNSPFALYEKILNTVIKESPTSLDQLAALGALFREAYLACALEIALIIKHLYCDLLDEYVQQKWLMPIANPLQELGEGYLIFPHSYNYMYKATVPQPYDDEPLAVVERIIWYEKEAKEVSNLGAELRAARKR</sequence>
<comment type="caution">
    <text evidence="1">The sequence shown here is derived from an EMBL/GenBank/DDBJ whole genome shotgun (WGS) entry which is preliminary data.</text>
</comment>
<keyword evidence="2" id="KW-1185">Reference proteome</keyword>
<dbReference type="RefSeq" id="WP_166827506.1">
    <property type="nucleotide sequence ID" value="NZ_JAAOLX010000007.1"/>
</dbReference>
<evidence type="ECO:0000313" key="2">
    <source>
        <dbReference type="Proteomes" id="UP000712570"/>
    </source>
</evidence>
<protein>
    <submittedName>
        <fullName evidence="1">Uncharacterized protein</fullName>
    </submittedName>
</protein>